<keyword evidence="1" id="KW-0479">Metal-binding</keyword>
<dbReference type="Pfam" id="PF00096">
    <property type="entry name" value="zf-C2H2"/>
    <property type="match status" value="1"/>
</dbReference>
<name>A0ABP9XMZ9_9FUNG</name>
<keyword evidence="3 5" id="KW-0863">Zinc-finger</keyword>
<feature type="compositionally biased region" description="Low complexity" evidence="6">
    <location>
        <begin position="244"/>
        <end position="253"/>
    </location>
</feature>
<dbReference type="EMBL" id="BAABUJ010000005">
    <property type="protein sequence ID" value="GAA5796164.1"/>
    <property type="molecule type" value="Genomic_DNA"/>
</dbReference>
<protein>
    <recommendedName>
        <fullName evidence="7">C2H2-type domain-containing protein</fullName>
    </recommendedName>
</protein>
<evidence type="ECO:0000256" key="5">
    <source>
        <dbReference type="PROSITE-ProRule" id="PRU00042"/>
    </source>
</evidence>
<keyword evidence="9" id="KW-1185">Reference proteome</keyword>
<dbReference type="InterPro" id="IPR036236">
    <property type="entry name" value="Znf_C2H2_sf"/>
</dbReference>
<evidence type="ECO:0000256" key="2">
    <source>
        <dbReference type="ARBA" id="ARBA00022737"/>
    </source>
</evidence>
<proteinExistence type="predicted"/>
<evidence type="ECO:0000256" key="3">
    <source>
        <dbReference type="ARBA" id="ARBA00022771"/>
    </source>
</evidence>
<feature type="domain" description="C2H2-type" evidence="7">
    <location>
        <begin position="306"/>
        <end position="333"/>
    </location>
</feature>
<dbReference type="Proteomes" id="UP001476247">
    <property type="component" value="Unassembled WGS sequence"/>
</dbReference>
<keyword evidence="4" id="KW-0862">Zinc</keyword>
<evidence type="ECO:0000256" key="6">
    <source>
        <dbReference type="SAM" id="MobiDB-lite"/>
    </source>
</evidence>
<sequence length="333" mass="38690">MTNNIYRFRVSIQDLPLPDFLLHIFVQHDQPPKYIDLLDKIKLYSKTEITNLNDYYMIIEKDQIFKYKFKDDIGLQNAFNSITDQDALEIKLIREVYHNNVPLVKPLFIKRPTYTEEDEQMYLLPSRKDSGISLEQEMEALKKEEPNKSRKLPALSHIITTELWNTSSLPSPPTPQHVSFYTKSPIKLPGLSSIIDPNHHNQYQQKQLAPIHAYHHPVRFDQKPLSPPLSASPSSPYNSQPLATTTTTTTTGTKTKRSRTSNTHPSQFICEHIIDTVTGKTCCQAFRRSYDLSRHQTIHLKNRPLCYCHDCGKKFTRLDALRRHERIQGHNNK</sequence>
<accession>A0ABP9XMZ9</accession>
<dbReference type="Gene3D" id="3.30.160.60">
    <property type="entry name" value="Classic Zinc Finger"/>
    <property type="match status" value="1"/>
</dbReference>
<dbReference type="InterPro" id="IPR013087">
    <property type="entry name" value="Znf_C2H2_type"/>
</dbReference>
<evidence type="ECO:0000313" key="9">
    <source>
        <dbReference type="Proteomes" id="UP001476247"/>
    </source>
</evidence>
<keyword evidence="2" id="KW-0677">Repeat</keyword>
<evidence type="ECO:0000256" key="1">
    <source>
        <dbReference type="ARBA" id="ARBA00022723"/>
    </source>
</evidence>
<feature type="domain" description="C2H2-type" evidence="7">
    <location>
        <begin position="268"/>
        <end position="304"/>
    </location>
</feature>
<dbReference type="PROSITE" id="PS00028">
    <property type="entry name" value="ZINC_FINGER_C2H2_1"/>
    <property type="match status" value="1"/>
</dbReference>
<gene>
    <name evidence="8" type="ORF">HPULCUR_001533</name>
</gene>
<reference evidence="8 9" key="1">
    <citation type="submission" date="2024-04" db="EMBL/GenBank/DDBJ databases">
        <title>genome sequences of Mucor flavus KT1a and Helicostylum pulchrum KT1b strains isolation_sourced from the surface of a dry-aged beef.</title>
        <authorList>
            <person name="Toyotome T."/>
            <person name="Hosono M."/>
            <person name="Torimaru M."/>
            <person name="Fukuda K."/>
            <person name="Mikami N."/>
        </authorList>
    </citation>
    <scope>NUCLEOTIDE SEQUENCE [LARGE SCALE GENOMIC DNA]</scope>
    <source>
        <strain evidence="8 9">KT1b</strain>
    </source>
</reference>
<dbReference type="SUPFAM" id="SSF57667">
    <property type="entry name" value="beta-beta-alpha zinc fingers"/>
    <property type="match status" value="1"/>
</dbReference>
<comment type="caution">
    <text evidence="8">The sequence shown here is derived from an EMBL/GenBank/DDBJ whole genome shotgun (WGS) entry which is preliminary data.</text>
</comment>
<dbReference type="PANTHER" id="PTHR14003">
    <property type="entry name" value="TRANSCRIPTIONAL REPRESSOR PROTEIN YY"/>
    <property type="match status" value="1"/>
</dbReference>
<evidence type="ECO:0000256" key="4">
    <source>
        <dbReference type="ARBA" id="ARBA00022833"/>
    </source>
</evidence>
<dbReference type="PROSITE" id="PS50157">
    <property type="entry name" value="ZINC_FINGER_C2H2_2"/>
    <property type="match status" value="2"/>
</dbReference>
<evidence type="ECO:0000313" key="8">
    <source>
        <dbReference type="EMBL" id="GAA5796164.1"/>
    </source>
</evidence>
<dbReference type="PANTHER" id="PTHR14003:SF19">
    <property type="entry name" value="YY2 TRANSCRIPTION FACTOR"/>
    <property type="match status" value="1"/>
</dbReference>
<evidence type="ECO:0000259" key="7">
    <source>
        <dbReference type="PROSITE" id="PS50157"/>
    </source>
</evidence>
<feature type="region of interest" description="Disordered" evidence="6">
    <location>
        <begin position="219"/>
        <end position="262"/>
    </location>
</feature>
<organism evidence="8 9">
    <name type="scientific">Helicostylum pulchrum</name>
    <dbReference type="NCBI Taxonomy" id="562976"/>
    <lineage>
        <taxon>Eukaryota</taxon>
        <taxon>Fungi</taxon>
        <taxon>Fungi incertae sedis</taxon>
        <taxon>Mucoromycota</taxon>
        <taxon>Mucoromycotina</taxon>
        <taxon>Mucoromycetes</taxon>
        <taxon>Mucorales</taxon>
        <taxon>Mucorineae</taxon>
        <taxon>Mucoraceae</taxon>
        <taxon>Helicostylum</taxon>
    </lineage>
</organism>